<evidence type="ECO:0000256" key="5">
    <source>
        <dbReference type="SAM" id="Phobius"/>
    </source>
</evidence>
<feature type="transmembrane region" description="Helical" evidence="5">
    <location>
        <begin position="179"/>
        <end position="196"/>
    </location>
</feature>
<evidence type="ECO:0000256" key="3">
    <source>
        <dbReference type="ARBA" id="ARBA00022989"/>
    </source>
</evidence>
<keyword evidence="3 5" id="KW-1133">Transmembrane helix</keyword>
<evidence type="ECO:0000259" key="6">
    <source>
        <dbReference type="Pfam" id="PF04932"/>
    </source>
</evidence>
<protein>
    <submittedName>
        <fullName evidence="7">O-antigen ligase family protein</fullName>
    </submittedName>
</protein>
<feature type="transmembrane region" description="Helical" evidence="5">
    <location>
        <begin position="7"/>
        <end position="24"/>
    </location>
</feature>
<feature type="transmembrane region" description="Helical" evidence="5">
    <location>
        <begin position="36"/>
        <end position="55"/>
    </location>
</feature>
<dbReference type="PANTHER" id="PTHR37422">
    <property type="entry name" value="TEICHURONIC ACID BIOSYNTHESIS PROTEIN TUAE"/>
    <property type="match status" value="1"/>
</dbReference>
<evidence type="ECO:0000256" key="4">
    <source>
        <dbReference type="ARBA" id="ARBA00023136"/>
    </source>
</evidence>
<dbReference type="Pfam" id="PF04932">
    <property type="entry name" value="Wzy_C"/>
    <property type="match status" value="1"/>
</dbReference>
<accession>A0ABW5IPM4</accession>
<dbReference type="GO" id="GO:0016874">
    <property type="term" value="F:ligase activity"/>
    <property type="evidence" value="ECO:0007669"/>
    <property type="project" value="UniProtKB-KW"/>
</dbReference>
<keyword evidence="2 5" id="KW-0812">Transmembrane</keyword>
<dbReference type="PANTHER" id="PTHR37422:SF23">
    <property type="entry name" value="TEICHURONIC ACID BIOSYNTHESIS PROTEIN TUAE"/>
    <property type="match status" value="1"/>
</dbReference>
<feature type="transmembrane region" description="Helical" evidence="5">
    <location>
        <begin position="333"/>
        <end position="354"/>
    </location>
</feature>
<evidence type="ECO:0000313" key="7">
    <source>
        <dbReference type="EMBL" id="MFD2515325.1"/>
    </source>
</evidence>
<feature type="transmembrane region" description="Helical" evidence="5">
    <location>
        <begin position="202"/>
        <end position="219"/>
    </location>
</feature>
<dbReference type="Proteomes" id="UP001597544">
    <property type="component" value="Unassembled WGS sequence"/>
</dbReference>
<feature type="transmembrane region" description="Helical" evidence="5">
    <location>
        <begin position="366"/>
        <end position="393"/>
    </location>
</feature>
<keyword evidence="4 5" id="KW-0472">Membrane</keyword>
<comment type="caution">
    <text evidence="7">The sequence shown here is derived from an EMBL/GenBank/DDBJ whole genome shotgun (WGS) entry which is preliminary data.</text>
</comment>
<dbReference type="RefSeq" id="WP_377509822.1">
    <property type="nucleotide sequence ID" value="NZ_JBHULU010000021.1"/>
</dbReference>
<evidence type="ECO:0000313" key="8">
    <source>
        <dbReference type="Proteomes" id="UP001597544"/>
    </source>
</evidence>
<dbReference type="InterPro" id="IPR007016">
    <property type="entry name" value="O-antigen_ligase-rel_domated"/>
</dbReference>
<comment type="subcellular location">
    <subcellularLocation>
        <location evidence="1">Membrane</location>
        <topology evidence="1">Multi-pass membrane protein</topology>
    </subcellularLocation>
</comment>
<evidence type="ECO:0000256" key="2">
    <source>
        <dbReference type="ARBA" id="ARBA00022692"/>
    </source>
</evidence>
<keyword evidence="8" id="KW-1185">Reference proteome</keyword>
<dbReference type="EMBL" id="JBHULU010000021">
    <property type="protein sequence ID" value="MFD2515325.1"/>
    <property type="molecule type" value="Genomic_DNA"/>
</dbReference>
<dbReference type="InterPro" id="IPR051533">
    <property type="entry name" value="WaaL-like"/>
</dbReference>
<proteinExistence type="predicted"/>
<evidence type="ECO:0000256" key="1">
    <source>
        <dbReference type="ARBA" id="ARBA00004141"/>
    </source>
</evidence>
<feature type="transmembrane region" description="Helical" evidence="5">
    <location>
        <begin position="155"/>
        <end position="172"/>
    </location>
</feature>
<reference evidence="8" key="1">
    <citation type="journal article" date="2019" name="Int. J. Syst. Evol. Microbiol.">
        <title>The Global Catalogue of Microorganisms (GCM) 10K type strain sequencing project: providing services to taxonomists for standard genome sequencing and annotation.</title>
        <authorList>
            <consortium name="The Broad Institute Genomics Platform"/>
            <consortium name="The Broad Institute Genome Sequencing Center for Infectious Disease"/>
            <person name="Wu L."/>
            <person name="Ma J."/>
        </authorList>
    </citation>
    <scope>NUCLEOTIDE SEQUENCE [LARGE SCALE GENOMIC DNA]</scope>
    <source>
        <strain evidence="8">KCTC 42498</strain>
    </source>
</reference>
<feature type="transmembrane region" description="Helical" evidence="5">
    <location>
        <begin position="231"/>
        <end position="251"/>
    </location>
</feature>
<sequence>MKFNYSILFAAPIFMVMLMDTMFLELMAPNNEATQGAFLSIMVKLSAGIAMGYSLYNIRYMAPFMRVMFALTLLYVVGLVFESFLKYNTPLIYPHVFQKVFLFFYTFFIYTYYKKNEYLDLKHVVWFILVGFLLNVILIHPDSLSISAFTNHERGVYATSIYMLVIPFLYFMSKYLSKGGIFTMVMAFFVLFLIIFFQHRTVWISTAFILTVYVLLVKLKSKSKVNFKKLIPLAVVIGILGIISSAFVFSIHPEIVEKFQENFSDIENYDKQGTGGWRFNQFMSYLPFVQDNFIWGMRFEGFELPIQFYRDDLDEPVFEGGNGHHFHSFYLDVLFYTGFVGLMLIWMVKFYAIGKTVRARALDQEQILLMAFISSGFVFGLSYVLPYFFYAILGLTVAYLDSNNNENFTFLKDFAHRRKDRIASRRLQLETNKELVTSS</sequence>
<feature type="transmembrane region" description="Helical" evidence="5">
    <location>
        <begin position="91"/>
        <end position="113"/>
    </location>
</feature>
<organism evidence="7 8">
    <name type="scientific">Pontibacter locisalis</name>
    <dbReference type="NCBI Taxonomy" id="1719035"/>
    <lineage>
        <taxon>Bacteria</taxon>
        <taxon>Pseudomonadati</taxon>
        <taxon>Bacteroidota</taxon>
        <taxon>Cytophagia</taxon>
        <taxon>Cytophagales</taxon>
        <taxon>Hymenobacteraceae</taxon>
        <taxon>Pontibacter</taxon>
    </lineage>
</organism>
<name>A0ABW5IPM4_9BACT</name>
<gene>
    <name evidence="7" type="ORF">ACFSRY_15740</name>
</gene>
<feature type="transmembrane region" description="Helical" evidence="5">
    <location>
        <begin position="125"/>
        <end position="149"/>
    </location>
</feature>
<feature type="domain" description="O-antigen ligase-related" evidence="6">
    <location>
        <begin position="186"/>
        <end position="345"/>
    </location>
</feature>
<feature type="transmembrane region" description="Helical" evidence="5">
    <location>
        <begin position="67"/>
        <end position="85"/>
    </location>
</feature>
<keyword evidence="7" id="KW-0436">Ligase</keyword>